<protein>
    <submittedName>
        <fullName evidence="1">Uncharacterized protein</fullName>
    </submittedName>
</protein>
<dbReference type="Proteomes" id="UP000198211">
    <property type="component" value="Unassembled WGS sequence"/>
</dbReference>
<proteinExistence type="predicted"/>
<dbReference type="AlphaFoldDB" id="A0A225UGS2"/>
<name>A0A225UGS2_9STRA</name>
<evidence type="ECO:0000313" key="2">
    <source>
        <dbReference type="Proteomes" id="UP000198211"/>
    </source>
</evidence>
<reference evidence="2" key="1">
    <citation type="submission" date="2017-03" db="EMBL/GenBank/DDBJ databases">
        <title>Phytopthora megakarya and P. palmivora, two closely related causual agents of cacao black pod achieved similar genome size and gene model numbers by different mechanisms.</title>
        <authorList>
            <person name="Ali S."/>
            <person name="Shao J."/>
            <person name="Larry D.J."/>
            <person name="Kronmiller B."/>
            <person name="Shen D."/>
            <person name="Strem M.D."/>
            <person name="Melnick R.L."/>
            <person name="Guiltinan M.J."/>
            <person name="Tyler B.M."/>
            <person name="Meinhardt L.W."/>
            <person name="Bailey B.A."/>
        </authorList>
    </citation>
    <scope>NUCLEOTIDE SEQUENCE [LARGE SCALE GENOMIC DNA]</scope>
    <source>
        <strain evidence="2">zdho120</strain>
    </source>
</reference>
<evidence type="ECO:0000313" key="1">
    <source>
        <dbReference type="EMBL" id="OWY92131.1"/>
    </source>
</evidence>
<gene>
    <name evidence="1" type="ORF">PHMEG_00038985</name>
</gene>
<comment type="caution">
    <text evidence="1">The sequence shown here is derived from an EMBL/GenBank/DDBJ whole genome shotgun (WGS) entry which is preliminary data.</text>
</comment>
<sequence>MNNCSYAFEMQLLLHPNFKNPDGALKKVAVLSNLQAGASRQVAERHYSKIRRKVIDGLTHSRLRLGIVAPAPDAVFSEDPIDLYAETADEVVPQPAER</sequence>
<organism evidence="1 2">
    <name type="scientific">Phytophthora megakarya</name>
    <dbReference type="NCBI Taxonomy" id="4795"/>
    <lineage>
        <taxon>Eukaryota</taxon>
        <taxon>Sar</taxon>
        <taxon>Stramenopiles</taxon>
        <taxon>Oomycota</taxon>
        <taxon>Peronosporomycetes</taxon>
        <taxon>Peronosporales</taxon>
        <taxon>Peronosporaceae</taxon>
        <taxon>Phytophthora</taxon>
    </lineage>
</organism>
<dbReference type="EMBL" id="NBNE01018725">
    <property type="protein sequence ID" value="OWY92131.1"/>
    <property type="molecule type" value="Genomic_DNA"/>
</dbReference>
<accession>A0A225UGS2</accession>
<keyword evidence="2" id="KW-1185">Reference proteome</keyword>